<evidence type="ECO:0000256" key="12">
    <source>
        <dbReference type="ARBA" id="ARBA00022777"/>
    </source>
</evidence>
<dbReference type="SMART" id="SM01343">
    <property type="entry name" value="FATC"/>
    <property type="match status" value="1"/>
</dbReference>
<protein>
    <recommendedName>
        <fullName evidence="6 20">Serine/threonine-protein kinase Tel1</fullName>
        <ecNumber evidence="5 20">2.7.11.1</ecNumber>
    </recommendedName>
</protein>
<evidence type="ECO:0000313" key="25">
    <source>
        <dbReference type="EMBL" id="ENH73201.1"/>
    </source>
</evidence>
<evidence type="ECO:0000256" key="7">
    <source>
        <dbReference type="ARBA" id="ARBA00022454"/>
    </source>
</evidence>
<proteinExistence type="inferred from homology"/>
<dbReference type="Pfam" id="PF02260">
    <property type="entry name" value="FATC"/>
    <property type="match status" value="1"/>
</dbReference>
<dbReference type="GO" id="GO:0004674">
    <property type="term" value="F:protein serine/threonine kinase activity"/>
    <property type="evidence" value="ECO:0007669"/>
    <property type="project" value="UniProtKB-KW"/>
</dbReference>
<dbReference type="Gene3D" id="1.10.1070.11">
    <property type="entry name" value="Phosphatidylinositol 3-/4-kinase, catalytic domain"/>
    <property type="match status" value="1"/>
</dbReference>
<keyword evidence="15 20" id="KW-0779">Telomere</keyword>
<dbReference type="PROSITE" id="PS50290">
    <property type="entry name" value="PI3_4_KINASE_3"/>
    <property type="match status" value="1"/>
</dbReference>
<dbReference type="GO" id="GO:0035556">
    <property type="term" value="P:intracellular signal transduction"/>
    <property type="evidence" value="ECO:0007669"/>
    <property type="project" value="UniProtKB-ARBA"/>
</dbReference>
<keyword evidence="12 20" id="KW-0418">Kinase</keyword>
<dbReference type="GO" id="GO:0006281">
    <property type="term" value="P:DNA repair"/>
    <property type="evidence" value="ECO:0007669"/>
    <property type="project" value="InterPro"/>
</dbReference>
<dbReference type="GO" id="GO:0106310">
    <property type="term" value="F:protein serine kinase activity"/>
    <property type="evidence" value="ECO:0007669"/>
    <property type="project" value="RHEA"/>
</dbReference>
<dbReference type="VEuPathDB" id="FungiDB:FOC1_g10008697"/>
<dbReference type="PANTHER" id="PTHR37079:SF4">
    <property type="entry name" value="SERINE_THREONINE-PROTEIN KINASE ATM"/>
    <property type="match status" value="1"/>
</dbReference>
<dbReference type="InterPro" id="IPR038980">
    <property type="entry name" value="ATM_plant"/>
</dbReference>
<evidence type="ECO:0000256" key="4">
    <source>
        <dbReference type="ARBA" id="ARBA00011370"/>
    </source>
</evidence>
<evidence type="ECO:0000256" key="16">
    <source>
        <dbReference type="ARBA" id="ARBA00023242"/>
    </source>
</evidence>
<evidence type="ECO:0000256" key="9">
    <source>
        <dbReference type="ARBA" id="ARBA00022679"/>
    </source>
</evidence>
<dbReference type="GO" id="GO:0000781">
    <property type="term" value="C:chromosome, telomeric region"/>
    <property type="evidence" value="ECO:0007669"/>
    <property type="project" value="UniProtKB-SubCell"/>
</dbReference>
<dbReference type="OMA" id="HACSVIR"/>
<dbReference type="SMART" id="SM00146">
    <property type="entry name" value="PI3Kc"/>
    <property type="match status" value="1"/>
</dbReference>
<dbReference type="SUPFAM" id="SSF56112">
    <property type="entry name" value="Protein kinase-like (PK-like)"/>
    <property type="match status" value="1"/>
</dbReference>
<evidence type="ECO:0000256" key="6">
    <source>
        <dbReference type="ARBA" id="ARBA00014619"/>
    </source>
</evidence>
<dbReference type="PROSITE" id="PS51189">
    <property type="entry name" value="FAT"/>
    <property type="match status" value="1"/>
</dbReference>
<keyword evidence="14 20" id="KW-0156">Chromatin regulator</keyword>
<dbReference type="PROSITE" id="PS51190">
    <property type="entry name" value="FATC"/>
    <property type="match status" value="1"/>
</dbReference>
<evidence type="ECO:0000259" key="22">
    <source>
        <dbReference type="PROSITE" id="PS50290"/>
    </source>
</evidence>
<dbReference type="EC" id="2.7.11.1" evidence="5 20"/>
<evidence type="ECO:0000256" key="1">
    <source>
        <dbReference type="ARBA" id="ARBA00004123"/>
    </source>
</evidence>
<dbReference type="InterPro" id="IPR003152">
    <property type="entry name" value="FATC_dom"/>
</dbReference>
<dbReference type="EMBL" id="KB730086">
    <property type="protein sequence ID" value="ENH73201.1"/>
    <property type="molecule type" value="Genomic_DNA"/>
</dbReference>
<keyword evidence="7 20" id="KW-0158">Chromosome</keyword>
<dbReference type="InterPro" id="IPR018936">
    <property type="entry name" value="PI3/4_kinase_CS"/>
</dbReference>
<dbReference type="OrthoDB" id="381190at2759"/>
<evidence type="ECO:0000256" key="21">
    <source>
        <dbReference type="SAM" id="MobiDB-lite"/>
    </source>
</evidence>
<dbReference type="GO" id="GO:0006325">
    <property type="term" value="P:chromatin organization"/>
    <property type="evidence" value="ECO:0007669"/>
    <property type="project" value="UniProtKB-KW"/>
</dbReference>
<feature type="region of interest" description="Disordered" evidence="21">
    <location>
        <begin position="212"/>
        <end position="241"/>
    </location>
</feature>
<organism evidence="25 26">
    <name type="scientific">Fusarium oxysporum f. sp. cubense (strain race 1)</name>
    <name type="common">Panama disease fungus</name>
    <dbReference type="NCBI Taxonomy" id="1229664"/>
    <lineage>
        <taxon>Eukaryota</taxon>
        <taxon>Fungi</taxon>
        <taxon>Dikarya</taxon>
        <taxon>Ascomycota</taxon>
        <taxon>Pezizomycotina</taxon>
        <taxon>Sordariomycetes</taxon>
        <taxon>Hypocreomycetidae</taxon>
        <taxon>Hypocreales</taxon>
        <taxon>Nectriaceae</taxon>
        <taxon>Fusarium</taxon>
        <taxon>Fusarium oxysporum species complex</taxon>
    </lineage>
</organism>
<gene>
    <name evidence="25" type="ORF">FOC1_g10008697</name>
</gene>
<dbReference type="InterPro" id="IPR021668">
    <property type="entry name" value="TAN"/>
</dbReference>
<dbReference type="Proteomes" id="UP000016928">
    <property type="component" value="Unassembled WGS sequence"/>
</dbReference>
<sequence>MASSHGFNVMNLARDVKAGSVRDREKAVDGISAFGISRLGELTFILELAHLLNPRNRATNLSDLGDKSYHEIFEAIFSFVLREKPIFYDKKKSQTTINATTSRLSKCADAVRMTVGRGNPKIGRKTLLAIVDHITQVLPGPNDDFVPPLLQDYIKALTEVLSRPAHVEILARKEGHPWELCVGFFLSVAQFLLPDEGDVSTLALARASPALVRSSPAPGSAGYGRSGGRSTPSTQSQRRVAPGEGGLLKDVLEGLYYLVVGGNAPLLRQFKDITPVVLRVLSLKQVSLGSLQTLAFAIINAIFSATHADDLEHASSLVQTLVPLMSYWWRSEKVSQDEVIRALRIEISRSILLTHLHIEHLALRSSDETIRLDLEDLVENIWSEYSRRGEAFRLQMSDITFALSSLPTYGLQLDVFGLRPHNVYGEGHWAIVQNLAFLEGIMALPRLKRQGDDNGEQDEQPRKRQRTRQDNSSRIRLKLKAVDVSICRTALQLIPFLLAHNSLSREELLDLLPDLISLANDKNPVTASWALIASASCIAYSKGCHDQVDMWHQLWRFAIRSVSLPGTSRAAAVLLHQLLEADVLPYHTISQDINNMVTTADVSGPSTLSDASISLMFHVLNLRNAKVPSASQSTCHHIIRWVFLRWNPNESAFASYNSLHVQPIHLVNLIRTCCGTTTLELTSHPAAPGGPLTETWSSFKEIESFIRYILLSEDASNNPATAGSCSFAKPTNSPPLADANTRYASQKLTLELFYPKLGELMELCTSWTKKMNEGGIQISFDRFQSLVSACLAGTLLLPLFGDINSTQSSSVESTLKEILEKGMNSALTSVEPNAFVDSILRAVRPIMPDLNTTSLNRALTNNPGLLQFFSRVWSSLGEQKDQTHHDNSIDLMDIDEDFDSQSSRASSIHAPMVVPRFNIQMKLDTQAFYTETRMRLHFLSIINDDIGQMGLIPDIYVEHLINLPDDDLLMCQNLLLDIFTSDLVVTPDNALAIIERLGEYIGQPDYQCAEVVLSTCIGVIDGLHPIWLNDKRHLSDRVGDLYYHFIKVCLTSNIFSPRAQTSMVRLLFTLLRTNTEYGKDQGLDSPRTCLLYILKKGPMLVKFAISRKIASVFDLFVLKLHDEVFVDVLDSLPTNPLDTTGIAFRLLVLSNLACRWSTLLRRCTYHIFETPGKILDSTHYATRCLINVSNTLKLESPKALFRLFSRQLLYTWLERDPIEDIPFSIFGFATLEDLLKSAQSEAIGLTVMRGQDEAFAEVCRNLGNSESDLVRQNFTTAIAYSMIFGDSNGGEDKERGEAHIKKLLGSQVYMDSIYINLVDIAALFFDLIDQENSLERVFARYKLDYAGEIMGTVKAISHSPAELPANQQPMFKAKYLIHELHRLCQNTEFQFNDLWTPPVVVSIARKLLNTVHPALGPLHACSVLRKVRVLISLAGPVAWDSYPLEMLLNATLFLESSQSSTTQESQFKATMSKAEKFHGWFSKYLEEYDSPMFKDLAQRSAFKSITQSAARIRSSGNAERGTAESKLLLDILDDGGADHQLLNDSSRQLALGLLCGDFMTMMLEEYLAWAGRVVGRAFSASGEIPVNILRESHLTRYQQIAPGSNGSEMGILYLLQDLTSTPDSVTAGLAEAALRSIVSDAAILEDEPLTVACQKSLTESLLITSQWGSHRSPPSDKAPVTPPSSPDQQDVWSVEITSKEWLPSLSAHLAQCQHSPKRPFSVAIKSWLKCTDPKAKENLKLLINMLLYLRTQQYPKESSIADRSYWLEVDSAMVASTASRCGMYKTALLFAEYVTPETSRSSRRSSAAKEVDMSDTLLTIFENIDDPDAYYGLPEEPSLSKVVARVEYENDGPRSLAFRGAMYDNHIFYGDPMAQSDEQALVRALGTLGLSGLSNSLLQTQQNIESSPAALEDTFNTARKLGIWNLPAPSSDHHAVTVYKAYQSISQAADIANVRTAVHEGFSRTMRSLAALDLNATSLRKRLGALASLTELDDVIGVSDTAEMDGLIEKFKTRSDWMRSGLYGSVSQILSCRGSTMSMVSQQNTLRTNIKLSAAAARHMEVEAMITASQIYRYHQATQESLRISTGLTKLIPTCAALDIHVDAAVNIETANSLWDYGQMSTSIRMLQGIDRDASLKKQTLPVSRSDLLSKIGYQVSVARLEEPHDIQKNYLEPALKELKGKGQGRQAGAVFHQFAMFCDQQLQDPDGLEDLKRLQSLKKAKGDEVSELRTLVSGTKDTQLKTRYSHVLNKEKQWLDLDEQELRRVEQTRSEFVRLSLENYLLSLIASDEHNNDALRFTALWLERSEEETTNKAVMRHLSDVPTRKFAGLTNQLTSRLQDQDTSFQKLLLELVYKICVDHPYHGMYQIWSGTKAKAQQKDDVAVLRVRATDRVAKRLAETQSVANIWLSIDKTSKYYHALAMDRNPNRYKSGAKIPLKESSPGHNLINCLIKYRIPSPTMHIELSHTKDYSKVPIISKLEPTMTIASGVSAPKIITAIGSDGVRYKQLVKGGHDDLRQDAIMEQVFSAVSSLLKLHRTTQQRNLGIRTYKVLPLTASSGLIEFVPNTIPLHEFLMPAHERYYPRDLKGSQCPYTRSTAAISMLGHVLGLGDRHGHNILLDHKTGEVVHIDLGVAFEAGRILPVPELVPFRLTRDIVDGMGITKTEGVFRRCCEFTLDALREEQYSIMTILDVLRFDPLYTWSISPLRLAKLQKARHNDETPMDDEQSEAETKKGKKAAGHVNEPSEADRALEIVRKKLSKTLSVTATVNKLINQATDERNLAVLYSGWAAYA</sequence>
<dbReference type="InterPro" id="IPR016024">
    <property type="entry name" value="ARM-type_fold"/>
</dbReference>
<comment type="subcellular location">
    <subcellularLocation>
        <location evidence="2 20">Chromosome</location>
        <location evidence="2 20">Telomere</location>
    </subcellularLocation>
    <subcellularLocation>
        <location evidence="1 20">Nucleus</location>
    </subcellularLocation>
</comment>
<dbReference type="InterPro" id="IPR011009">
    <property type="entry name" value="Kinase-like_dom_sf"/>
</dbReference>
<dbReference type="InterPro" id="IPR014009">
    <property type="entry name" value="PIK_FAT"/>
</dbReference>
<keyword evidence="11 20" id="KW-0227">DNA damage</keyword>
<feature type="region of interest" description="Disordered" evidence="21">
    <location>
        <begin position="449"/>
        <end position="472"/>
    </location>
</feature>
<evidence type="ECO:0000256" key="20">
    <source>
        <dbReference type="RuleBase" id="RU365027"/>
    </source>
</evidence>
<feature type="domain" description="FATC" evidence="24">
    <location>
        <begin position="2760"/>
        <end position="2792"/>
    </location>
</feature>
<keyword evidence="8 20" id="KW-0723">Serine/threonine-protein kinase</keyword>
<reference evidence="26" key="2">
    <citation type="journal article" date="2014" name="PLoS ONE">
        <title>Genome and Transcriptome Analysis of the Fungal Pathogen Fusarium oxysporum f. sp. cubense Causing Banana Vascular Wilt Disease.</title>
        <authorList>
            <person name="Guo L."/>
            <person name="Han L."/>
            <person name="Yang L."/>
            <person name="Zeng H."/>
            <person name="Fan D."/>
            <person name="Zhu Y."/>
            <person name="Feng Y."/>
            <person name="Wang G."/>
            <person name="Peng C."/>
            <person name="Jiang X."/>
            <person name="Zhou D."/>
            <person name="Ni P."/>
            <person name="Liang C."/>
            <person name="Liu L."/>
            <person name="Wang J."/>
            <person name="Mao C."/>
            <person name="Fang X."/>
            <person name="Peng M."/>
            <person name="Huang J."/>
        </authorList>
    </citation>
    <scope>NUCLEOTIDE SEQUENCE [LARGE SCALE GENOMIC DNA]</scope>
    <source>
        <strain evidence="26">race 1</strain>
    </source>
</reference>
<keyword evidence="10 20" id="KW-0547">Nucleotide-binding</keyword>
<feature type="region of interest" description="Disordered" evidence="21">
    <location>
        <begin position="2714"/>
        <end position="2745"/>
    </location>
</feature>
<dbReference type="Pfam" id="PF00454">
    <property type="entry name" value="PI3_PI4_kinase"/>
    <property type="match status" value="2"/>
</dbReference>
<keyword evidence="16 20" id="KW-0539">Nucleus</keyword>
<dbReference type="SUPFAM" id="SSF48371">
    <property type="entry name" value="ARM repeat"/>
    <property type="match status" value="1"/>
</dbReference>
<evidence type="ECO:0000313" key="26">
    <source>
        <dbReference type="Proteomes" id="UP000016928"/>
    </source>
</evidence>
<evidence type="ECO:0000256" key="14">
    <source>
        <dbReference type="ARBA" id="ARBA00022853"/>
    </source>
</evidence>
<evidence type="ECO:0000256" key="13">
    <source>
        <dbReference type="ARBA" id="ARBA00022840"/>
    </source>
</evidence>
<dbReference type="InterPro" id="IPR044107">
    <property type="entry name" value="PIKKc_ATM"/>
</dbReference>
<feature type="domain" description="FAT" evidence="23">
    <location>
        <begin position="1773"/>
        <end position="2374"/>
    </location>
</feature>
<evidence type="ECO:0000256" key="15">
    <source>
        <dbReference type="ARBA" id="ARBA00022895"/>
    </source>
</evidence>
<accession>N4UWQ3</accession>
<name>N4UWQ3_FUSC1</name>
<dbReference type="InterPro" id="IPR000403">
    <property type="entry name" value="PI3/4_kinase_cat_dom"/>
</dbReference>
<comment type="subunit">
    <text evidence="4">Associates with DNA double-strand breaks.</text>
</comment>
<evidence type="ECO:0000256" key="5">
    <source>
        <dbReference type="ARBA" id="ARBA00012513"/>
    </source>
</evidence>
<evidence type="ECO:0000256" key="2">
    <source>
        <dbReference type="ARBA" id="ARBA00004574"/>
    </source>
</evidence>
<dbReference type="CDD" id="cd05171">
    <property type="entry name" value="PIKKc_ATM"/>
    <property type="match status" value="1"/>
</dbReference>
<feature type="domain" description="PI3K/PI4K catalytic" evidence="22">
    <location>
        <begin position="2479"/>
        <end position="2741"/>
    </location>
</feature>
<dbReference type="SMART" id="SM01342">
    <property type="entry name" value="TAN"/>
    <property type="match status" value="1"/>
</dbReference>
<evidence type="ECO:0000256" key="19">
    <source>
        <dbReference type="ARBA" id="ARBA00048679"/>
    </source>
</evidence>
<dbReference type="Gene3D" id="3.30.1010.10">
    <property type="entry name" value="Phosphatidylinositol 3-kinase Catalytic Subunit, Chain A, domain 4"/>
    <property type="match status" value="1"/>
</dbReference>
<keyword evidence="13 20" id="KW-0067">ATP-binding</keyword>
<feature type="compositionally biased region" description="Basic and acidic residues" evidence="21">
    <location>
        <begin position="459"/>
        <end position="472"/>
    </location>
</feature>
<evidence type="ECO:0000256" key="18">
    <source>
        <dbReference type="ARBA" id="ARBA00047899"/>
    </source>
</evidence>
<dbReference type="GO" id="GO:0005524">
    <property type="term" value="F:ATP binding"/>
    <property type="evidence" value="ECO:0007669"/>
    <property type="project" value="UniProtKB-KW"/>
</dbReference>
<evidence type="ECO:0000256" key="17">
    <source>
        <dbReference type="ARBA" id="ARBA00025079"/>
    </source>
</evidence>
<dbReference type="PROSITE" id="PS00915">
    <property type="entry name" value="PI3_4_KINASE_1"/>
    <property type="match status" value="1"/>
</dbReference>
<dbReference type="Pfam" id="PF11640">
    <property type="entry name" value="TAN"/>
    <property type="match status" value="1"/>
</dbReference>
<reference evidence="26" key="1">
    <citation type="submission" date="2012-09" db="EMBL/GenBank/DDBJ databases">
        <title>Genome sequencing and comparative transcriptomics of race 1 and race 4 of banana pathogen: Fusarium oxysporum f. sp. cubense.</title>
        <authorList>
            <person name="Fang X."/>
            <person name="Huang J."/>
        </authorList>
    </citation>
    <scope>NUCLEOTIDE SEQUENCE [LARGE SCALE GENOMIC DNA]</scope>
    <source>
        <strain evidence="26">race 1</strain>
    </source>
</reference>
<evidence type="ECO:0000256" key="3">
    <source>
        <dbReference type="ARBA" id="ARBA00010769"/>
    </source>
</evidence>
<dbReference type="PANTHER" id="PTHR37079">
    <property type="entry name" value="SERINE/THREONINE-PROTEIN KINASE ATM"/>
    <property type="match status" value="1"/>
</dbReference>
<keyword evidence="9 20" id="KW-0808">Transferase</keyword>
<evidence type="ECO:0000259" key="24">
    <source>
        <dbReference type="PROSITE" id="PS51190"/>
    </source>
</evidence>
<evidence type="ECO:0000256" key="11">
    <source>
        <dbReference type="ARBA" id="ARBA00022763"/>
    </source>
</evidence>
<comment type="catalytic activity">
    <reaction evidence="18 20">
        <text>L-threonyl-[protein] + ATP = O-phospho-L-threonyl-[protein] + ADP + H(+)</text>
        <dbReference type="Rhea" id="RHEA:46608"/>
        <dbReference type="Rhea" id="RHEA-COMP:11060"/>
        <dbReference type="Rhea" id="RHEA-COMP:11605"/>
        <dbReference type="ChEBI" id="CHEBI:15378"/>
        <dbReference type="ChEBI" id="CHEBI:30013"/>
        <dbReference type="ChEBI" id="CHEBI:30616"/>
        <dbReference type="ChEBI" id="CHEBI:61977"/>
        <dbReference type="ChEBI" id="CHEBI:456216"/>
        <dbReference type="EC" id="2.7.11.1"/>
    </reaction>
</comment>
<dbReference type="STRING" id="1229664.N4UWQ3"/>
<feature type="region of interest" description="Disordered" evidence="21">
    <location>
        <begin position="1667"/>
        <end position="1689"/>
    </location>
</feature>
<comment type="similarity">
    <text evidence="3 20">Belongs to the PI3/PI4-kinase family. ATM subfamily.</text>
</comment>
<dbReference type="InterPro" id="IPR036940">
    <property type="entry name" value="PI3/4_kinase_cat_sf"/>
</dbReference>
<comment type="catalytic activity">
    <reaction evidence="19">
        <text>L-seryl-[protein] + ATP = O-phospho-L-seryl-[protein] + ADP + H(+)</text>
        <dbReference type="Rhea" id="RHEA:17989"/>
        <dbReference type="Rhea" id="RHEA-COMP:9863"/>
        <dbReference type="Rhea" id="RHEA-COMP:11604"/>
        <dbReference type="ChEBI" id="CHEBI:15378"/>
        <dbReference type="ChEBI" id="CHEBI:29999"/>
        <dbReference type="ChEBI" id="CHEBI:30616"/>
        <dbReference type="ChEBI" id="CHEBI:83421"/>
        <dbReference type="ChEBI" id="CHEBI:456216"/>
        <dbReference type="EC" id="2.7.11.1"/>
    </reaction>
</comment>
<dbReference type="FunFam" id="3.30.1010.10:FF:000019">
    <property type="entry name" value="Serine/threonine-protein kinase Tel1"/>
    <property type="match status" value="1"/>
</dbReference>
<evidence type="ECO:0000256" key="10">
    <source>
        <dbReference type="ARBA" id="ARBA00022741"/>
    </source>
</evidence>
<dbReference type="PROSITE" id="PS00916">
    <property type="entry name" value="PI3_4_KINASE_2"/>
    <property type="match status" value="1"/>
</dbReference>
<dbReference type="HOGENOM" id="CLU_000178_8_2_1"/>
<evidence type="ECO:0000259" key="23">
    <source>
        <dbReference type="PROSITE" id="PS51189"/>
    </source>
</evidence>
<evidence type="ECO:0000256" key="8">
    <source>
        <dbReference type="ARBA" id="ARBA00022527"/>
    </source>
</evidence>
<dbReference type="GO" id="GO:0005634">
    <property type="term" value="C:nucleus"/>
    <property type="evidence" value="ECO:0007669"/>
    <property type="project" value="UniProtKB-SubCell"/>
</dbReference>
<comment type="function">
    <text evidence="17 20">Serine/threonine protein kinase which activates checkpoint signaling upon genotoxic stresses such as ionizing radiation (IR), ultraviolet light (UV), or DNA replication stalling, thereby acting as a DNA damage sensor. Recognizes the substrate consensus sequence [ST]-Q. Phosphorylates histone H2A to form H2AS128ph (gamma-H2A) at sites of DNA damage, involved in the regulation of DNA damage response mechanism. Required for the control of telomere length and genome stability.</text>
</comment>